<name>B9Y9J1_9FIRM</name>
<protein>
    <submittedName>
        <fullName evidence="1">Uncharacterized protein</fullName>
    </submittedName>
</protein>
<reference evidence="1 2" key="1">
    <citation type="submission" date="2008-12" db="EMBL/GenBank/DDBJ databases">
        <authorList>
            <person name="Fulton L."/>
            <person name="Clifton S."/>
            <person name="Fulton B."/>
            <person name="Xu J."/>
            <person name="Minx P."/>
            <person name="Pepin K.H."/>
            <person name="Johnson M."/>
            <person name="Bhonagiri V."/>
            <person name="Nash W.E."/>
            <person name="Mardis E.R."/>
            <person name="Wilson R.K."/>
        </authorList>
    </citation>
    <scope>NUCLEOTIDE SEQUENCE [LARGE SCALE GENOMIC DNA]</scope>
    <source>
        <strain evidence="1 2">DSM 12042</strain>
    </source>
</reference>
<organism evidence="1 2">
    <name type="scientific">Holdemania filiformis DSM 12042</name>
    <dbReference type="NCBI Taxonomy" id="545696"/>
    <lineage>
        <taxon>Bacteria</taxon>
        <taxon>Bacillati</taxon>
        <taxon>Bacillota</taxon>
        <taxon>Erysipelotrichia</taxon>
        <taxon>Erysipelotrichales</taxon>
        <taxon>Erysipelotrichaceae</taxon>
        <taxon>Holdemania</taxon>
    </lineage>
</organism>
<dbReference type="HOGENOM" id="CLU_1793857_0_0_9"/>
<gene>
    <name evidence="1" type="ORF">HOLDEFILI_02498</name>
</gene>
<dbReference type="EMBL" id="ACCF01000144">
    <property type="protein sequence ID" value="EEF67335.1"/>
    <property type="molecule type" value="Genomic_DNA"/>
</dbReference>
<dbReference type="STRING" id="545696.HOLDEFILI_02498"/>
<accession>B9Y9J1</accession>
<dbReference type="Proteomes" id="UP000005950">
    <property type="component" value="Unassembled WGS sequence"/>
</dbReference>
<reference evidence="1 2" key="2">
    <citation type="submission" date="2009-02" db="EMBL/GenBank/DDBJ databases">
        <title>Draft genome sequence of Holdemania filiformis DSM 12042.</title>
        <authorList>
            <person name="Sudarsanam P."/>
            <person name="Ley R."/>
            <person name="Guruge J."/>
            <person name="Turnbaugh P.J."/>
            <person name="Mahowald M."/>
            <person name="Liep D."/>
            <person name="Gordon J."/>
        </authorList>
    </citation>
    <scope>NUCLEOTIDE SEQUENCE [LARGE SCALE GENOMIC DNA]</scope>
    <source>
        <strain evidence="1 2">DSM 12042</strain>
    </source>
</reference>
<evidence type="ECO:0000313" key="1">
    <source>
        <dbReference type="EMBL" id="EEF67335.1"/>
    </source>
</evidence>
<sequence>MISIVISLSFNLYYKDEREEGQPGNHGTTLGKGWEVLRSGKADPGSFLSSGGRLGVFGEISAAPGVMNLLKFFRELEMDIHPEFYQAVPVSASACKPERFDQAYFQIREGEKITSRVFCHFFFISGHLRGFAFSSKFSQERKRG</sequence>
<dbReference type="RefSeq" id="WP_006059663.1">
    <property type="nucleotide sequence ID" value="NZ_GG657557.1"/>
</dbReference>
<comment type="caution">
    <text evidence="1">The sequence shown here is derived from an EMBL/GenBank/DDBJ whole genome shotgun (WGS) entry which is preliminary data.</text>
</comment>
<proteinExistence type="predicted"/>
<evidence type="ECO:0000313" key="2">
    <source>
        <dbReference type="Proteomes" id="UP000005950"/>
    </source>
</evidence>
<dbReference type="AlphaFoldDB" id="B9Y9J1"/>